<sequence length="231" mass="26737">MAERSKAKILLVEDDPTLGFVVKDNLEVHGYDVVHCLDGETGWQQFMKHNFDICLLDVMLPRKDGMALATQIRKKNDTVPILLLTAKSMDDDKIAGFRSGADDYVTKPFNMQELLLRIEVFLKRTRKVEDSQPVEFKVGGLNFNFNDLILYNDHEKHQLTQREADLLRYLCLNANRVLKREEILLNVWGKEDYFLGRSMDVFITKIRKHLKDQAGVELQTIHGIGFKFILP</sequence>
<keyword evidence="1 4" id="KW-0597">Phosphoprotein</keyword>
<dbReference type="InterPro" id="IPR001867">
    <property type="entry name" value="OmpR/PhoB-type_DNA-bd"/>
</dbReference>
<evidence type="ECO:0000313" key="8">
    <source>
        <dbReference type="EMBL" id="PZF73026.1"/>
    </source>
</evidence>
<dbReference type="InterPro" id="IPR011006">
    <property type="entry name" value="CheY-like_superfamily"/>
</dbReference>
<keyword evidence="3 5" id="KW-0238">DNA-binding</keyword>
<dbReference type="SUPFAM" id="SSF52172">
    <property type="entry name" value="CheY-like"/>
    <property type="match status" value="1"/>
</dbReference>
<dbReference type="AlphaFoldDB" id="A0A2W2BHP9"/>
<dbReference type="RefSeq" id="WP_110999058.1">
    <property type="nucleotide sequence ID" value="NZ_QKTW01000016.1"/>
</dbReference>
<dbReference type="SMART" id="SM00862">
    <property type="entry name" value="Trans_reg_C"/>
    <property type="match status" value="1"/>
</dbReference>
<evidence type="ECO:0000313" key="9">
    <source>
        <dbReference type="Proteomes" id="UP000248745"/>
    </source>
</evidence>
<evidence type="ECO:0000256" key="5">
    <source>
        <dbReference type="PROSITE-ProRule" id="PRU01091"/>
    </source>
</evidence>
<dbReference type="PANTHER" id="PTHR48111">
    <property type="entry name" value="REGULATOR OF RPOS"/>
    <property type="match status" value="1"/>
</dbReference>
<dbReference type="GO" id="GO:0005829">
    <property type="term" value="C:cytosol"/>
    <property type="evidence" value="ECO:0007669"/>
    <property type="project" value="TreeGrafter"/>
</dbReference>
<organism evidence="8 9">
    <name type="scientific">Taibaiella soli</name>
    <dbReference type="NCBI Taxonomy" id="1649169"/>
    <lineage>
        <taxon>Bacteria</taxon>
        <taxon>Pseudomonadati</taxon>
        <taxon>Bacteroidota</taxon>
        <taxon>Chitinophagia</taxon>
        <taxon>Chitinophagales</taxon>
        <taxon>Chitinophagaceae</taxon>
        <taxon>Taibaiella</taxon>
    </lineage>
</organism>
<feature type="DNA-binding region" description="OmpR/PhoB-type" evidence="5">
    <location>
        <begin position="133"/>
        <end position="230"/>
    </location>
</feature>
<dbReference type="PROSITE" id="PS50110">
    <property type="entry name" value="RESPONSE_REGULATORY"/>
    <property type="match status" value="1"/>
</dbReference>
<dbReference type="Pfam" id="PF00486">
    <property type="entry name" value="Trans_reg_C"/>
    <property type="match status" value="1"/>
</dbReference>
<proteinExistence type="predicted"/>
<evidence type="ECO:0000259" key="7">
    <source>
        <dbReference type="PROSITE" id="PS51755"/>
    </source>
</evidence>
<dbReference type="GO" id="GO:0006355">
    <property type="term" value="P:regulation of DNA-templated transcription"/>
    <property type="evidence" value="ECO:0007669"/>
    <property type="project" value="InterPro"/>
</dbReference>
<evidence type="ECO:0000256" key="3">
    <source>
        <dbReference type="ARBA" id="ARBA00023125"/>
    </source>
</evidence>
<name>A0A2W2BHP9_9BACT</name>
<dbReference type="Gene3D" id="6.10.250.690">
    <property type="match status" value="1"/>
</dbReference>
<dbReference type="Gene3D" id="1.10.10.10">
    <property type="entry name" value="Winged helix-like DNA-binding domain superfamily/Winged helix DNA-binding domain"/>
    <property type="match status" value="1"/>
</dbReference>
<evidence type="ECO:0000256" key="2">
    <source>
        <dbReference type="ARBA" id="ARBA00023012"/>
    </source>
</evidence>
<evidence type="ECO:0000256" key="4">
    <source>
        <dbReference type="PROSITE-ProRule" id="PRU00169"/>
    </source>
</evidence>
<reference evidence="8 9" key="1">
    <citation type="submission" date="2018-06" db="EMBL/GenBank/DDBJ databases">
        <title>Mucibacter soli gen. nov., sp. nov., a new member of the family Chitinophagaceae producing mucin.</title>
        <authorList>
            <person name="Kim M.-K."/>
            <person name="Park S."/>
            <person name="Kim T.-S."/>
            <person name="Joung Y."/>
            <person name="Han J.-H."/>
            <person name="Kim S.B."/>
        </authorList>
    </citation>
    <scope>NUCLEOTIDE SEQUENCE [LARGE SCALE GENOMIC DNA]</scope>
    <source>
        <strain evidence="8 9">R1-15</strain>
    </source>
</reference>
<dbReference type="InterPro" id="IPR016032">
    <property type="entry name" value="Sig_transdc_resp-reg_C-effctor"/>
</dbReference>
<dbReference type="CDD" id="cd00383">
    <property type="entry name" value="trans_reg_C"/>
    <property type="match status" value="1"/>
</dbReference>
<evidence type="ECO:0000256" key="1">
    <source>
        <dbReference type="ARBA" id="ARBA00022553"/>
    </source>
</evidence>
<dbReference type="SUPFAM" id="SSF46894">
    <property type="entry name" value="C-terminal effector domain of the bipartite response regulators"/>
    <property type="match status" value="1"/>
</dbReference>
<dbReference type="CDD" id="cd17574">
    <property type="entry name" value="REC_OmpR"/>
    <property type="match status" value="1"/>
</dbReference>
<dbReference type="PROSITE" id="PS51755">
    <property type="entry name" value="OMPR_PHOB"/>
    <property type="match status" value="1"/>
</dbReference>
<accession>A0A2W2BHP9</accession>
<dbReference type="Gene3D" id="3.40.50.2300">
    <property type="match status" value="1"/>
</dbReference>
<dbReference type="PANTHER" id="PTHR48111:SF40">
    <property type="entry name" value="PHOSPHATE REGULON TRANSCRIPTIONAL REGULATORY PROTEIN PHOB"/>
    <property type="match status" value="1"/>
</dbReference>
<dbReference type="GO" id="GO:0000976">
    <property type="term" value="F:transcription cis-regulatory region binding"/>
    <property type="evidence" value="ECO:0007669"/>
    <property type="project" value="TreeGrafter"/>
</dbReference>
<dbReference type="Pfam" id="PF00072">
    <property type="entry name" value="Response_reg"/>
    <property type="match status" value="1"/>
</dbReference>
<protein>
    <submittedName>
        <fullName evidence="8">DNA-binding response regulator</fullName>
    </submittedName>
</protein>
<feature type="domain" description="Response regulatory" evidence="6">
    <location>
        <begin position="8"/>
        <end position="122"/>
    </location>
</feature>
<dbReference type="Proteomes" id="UP000248745">
    <property type="component" value="Unassembled WGS sequence"/>
</dbReference>
<feature type="modified residue" description="4-aspartylphosphate" evidence="4">
    <location>
        <position position="57"/>
    </location>
</feature>
<dbReference type="EMBL" id="QKTW01000016">
    <property type="protein sequence ID" value="PZF73026.1"/>
    <property type="molecule type" value="Genomic_DNA"/>
</dbReference>
<dbReference type="InterPro" id="IPR001789">
    <property type="entry name" value="Sig_transdc_resp-reg_receiver"/>
</dbReference>
<comment type="caution">
    <text evidence="8">The sequence shown here is derived from an EMBL/GenBank/DDBJ whole genome shotgun (WGS) entry which is preliminary data.</text>
</comment>
<dbReference type="InterPro" id="IPR039420">
    <property type="entry name" value="WalR-like"/>
</dbReference>
<dbReference type="SMART" id="SM00448">
    <property type="entry name" value="REC"/>
    <property type="match status" value="1"/>
</dbReference>
<feature type="domain" description="OmpR/PhoB-type" evidence="7">
    <location>
        <begin position="133"/>
        <end position="230"/>
    </location>
</feature>
<gene>
    <name evidence="8" type="ORF">DN068_11495</name>
</gene>
<dbReference type="GO" id="GO:0032993">
    <property type="term" value="C:protein-DNA complex"/>
    <property type="evidence" value="ECO:0007669"/>
    <property type="project" value="TreeGrafter"/>
</dbReference>
<evidence type="ECO:0000259" key="6">
    <source>
        <dbReference type="PROSITE" id="PS50110"/>
    </source>
</evidence>
<keyword evidence="9" id="KW-1185">Reference proteome</keyword>
<dbReference type="InterPro" id="IPR036388">
    <property type="entry name" value="WH-like_DNA-bd_sf"/>
</dbReference>
<keyword evidence="2" id="KW-0902">Two-component regulatory system</keyword>
<dbReference type="OrthoDB" id="9790442at2"/>
<dbReference type="GO" id="GO:0000156">
    <property type="term" value="F:phosphorelay response regulator activity"/>
    <property type="evidence" value="ECO:0007669"/>
    <property type="project" value="TreeGrafter"/>
</dbReference>